<dbReference type="AlphaFoldDB" id="A0A8T1WJ08"/>
<dbReference type="OrthoDB" id="2015991at2759"/>
<organism evidence="2 3">
    <name type="scientific">Phytophthora pseudosyringae</name>
    <dbReference type="NCBI Taxonomy" id="221518"/>
    <lineage>
        <taxon>Eukaryota</taxon>
        <taxon>Sar</taxon>
        <taxon>Stramenopiles</taxon>
        <taxon>Oomycota</taxon>
        <taxon>Peronosporomycetes</taxon>
        <taxon>Peronosporales</taxon>
        <taxon>Peronosporaceae</taxon>
        <taxon>Phytophthora</taxon>
    </lineage>
</organism>
<name>A0A8T1WJ08_9STRA</name>
<proteinExistence type="predicted"/>
<evidence type="ECO:0000313" key="2">
    <source>
        <dbReference type="EMBL" id="KAG7391923.1"/>
    </source>
</evidence>
<keyword evidence="1" id="KW-1133">Transmembrane helix</keyword>
<comment type="caution">
    <text evidence="2">The sequence shown here is derived from an EMBL/GenBank/DDBJ whole genome shotgun (WGS) entry which is preliminary data.</text>
</comment>
<reference evidence="2" key="1">
    <citation type="submission" date="2021-02" db="EMBL/GenBank/DDBJ databases">
        <authorList>
            <person name="Palmer J.M."/>
        </authorList>
    </citation>
    <scope>NUCLEOTIDE SEQUENCE</scope>
    <source>
        <strain evidence="2">SCRP734</strain>
    </source>
</reference>
<dbReference type="GO" id="GO:0016757">
    <property type="term" value="F:glycosyltransferase activity"/>
    <property type="evidence" value="ECO:0007669"/>
    <property type="project" value="InterPro"/>
</dbReference>
<feature type="transmembrane region" description="Helical" evidence="1">
    <location>
        <begin position="45"/>
        <end position="63"/>
    </location>
</feature>
<accession>A0A8T1WJ08</accession>
<sequence length="542" mass="61299">MGNDTPRQSLHFDFLRRAVKLQPQPSKMAPQRLPPRSRSSYDKRWLVLALLATSLAIVAVLNFRGMITSGYFDRANAQRSVETRLRNSKAVDELVTLLLAKQGQLKDDELSSENRTVSATAPTAAATEAATTSLLHQPAPRSIYQGDEDRTELHIVFSMGCSQGRRVPLQTILQYSAVAVGQRGPITQILSGCTDAQRDQVMREPTLYYDFRRHFTPSYSPHPTPNVTDDYTPYNKPFALRHFLRNAQPPVKHDIIALIDGDMVFFKPLEVNTGRDVTKYYHGKRDVATVNDTVADGIAVAQDWYNYLNSGWYAEHAKEKLEAVCAGKACMNVTREDAREYYSSTGPPYIMTRHDMVAMVDDYCDFVVRGRQVDDAWMVEMFAYSLAVANHGIKHTLLTNLGATHPKLAMGQREYWDFVDETLPNPCEDSSAVVMPPDPPVGIHYCQKYGFVNGDHKGHYYYKYDLPETIVNCDSPLLMVPPASDWDTLEQTTTRELLAQKRHEVWVECSTTKVVNQAMVKYKQRTCSTGYNTEQSIEMVKP</sequence>
<dbReference type="InterPro" id="IPR044845">
    <property type="entry name" value="HPAT/SRGT1-like"/>
</dbReference>
<dbReference type="EMBL" id="JAGDFM010000016">
    <property type="protein sequence ID" value="KAG7391923.1"/>
    <property type="molecule type" value="Genomic_DNA"/>
</dbReference>
<dbReference type="PANTHER" id="PTHR31485">
    <property type="entry name" value="PEPTIDYL SERINE ALPHA-GALACTOSYLTRANSFERASE"/>
    <property type="match status" value="1"/>
</dbReference>
<keyword evidence="1" id="KW-0812">Transmembrane</keyword>
<evidence type="ECO:0000313" key="3">
    <source>
        <dbReference type="Proteomes" id="UP000694044"/>
    </source>
</evidence>
<keyword evidence="3" id="KW-1185">Reference proteome</keyword>
<evidence type="ECO:0000256" key="1">
    <source>
        <dbReference type="SAM" id="Phobius"/>
    </source>
</evidence>
<dbReference type="PANTHER" id="PTHR31485:SF7">
    <property type="entry name" value="PEPTIDYL SERINE ALPHA-GALACTOSYLTRANSFERASE"/>
    <property type="match status" value="1"/>
</dbReference>
<protein>
    <submittedName>
        <fullName evidence="2">Uncharacterized protein</fullName>
    </submittedName>
</protein>
<dbReference type="Proteomes" id="UP000694044">
    <property type="component" value="Unassembled WGS sequence"/>
</dbReference>
<gene>
    <name evidence="2" type="ORF">PHYPSEUDO_003129</name>
</gene>
<keyword evidence="1" id="KW-0472">Membrane</keyword>